<keyword evidence="3" id="KW-1185">Reference proteome</keyword>
<feature type="compositionally biased region" description="Basic and acidic residues" evidence="1">
    <location>
        <begin position="569"/>
        <end position="578"/>
    </location>
</feature>
<feature type="compositionally biased region" description="Gly residues" evidence="1">
    <location>
        <begin position="588"/>
        <end position="603"/>
    </location>
</feature>
<dbReference type="RefSeq" id="XP_025359186.1">
    <property type="nucleotide sequence ID" value="XM_025509440.1"/>
</dbReference>
<feature type="compositionally biased region" description="Basic and acidic residues" evidence="1">
    <location>
        <begin position="142"/>
        <end position="151"/>
    </location>
</feature>
<dbReference type="PANTHER" id="PTHR28058">
    <property type="entry name" value="37S RIBOSOMAL PROTEIN MRP51, MITOCHONDRIAL"/>
    <property type="match status" value="1"/>
</dbReference>
<gene>
    <name evidence="2" type="ORF">BDZ90DRAFT_282221</name>
</gene>
<dbReference type="EMBL" id="KZ819680">
    <property type="protein sequence ID" value="PWN24574.1"/>
    <property type="molecule type" value="Genomic_DNA"/>
</dbReference>
<dbReference type="OrthoDB" id="2735536at2759"/>
<feature type="compositionally biased region" description="Gly residues" evidence="1">
    <location>
        <begin position="125"/>
        <end position="138"/>
    </location>
</feature>
<feature type="compositionally biased region" description="Polar residues" evidence="1">
    <location>
        <begin position="608"/>
        <end position="625"/>
    </location>
</feature>
<sequence>MTSPLPPSSFARHLPLARLSTHDPRIVQVLTSPPSHLTQGDFGLKAPLRAAVAPGRKVGEVRYVQVREQDRAASVGAGVGKAGARSGGGPSWREREHEVLLLKRWQEAGVAVRPQGYEGSSFYGGDDGLGSGLEGNGGPNPYERRARELRASRVSAATGNPSTSSSGNAAAQPPIPVSRFDRSSRRALPTDTTGTAKLSAKRAEDEVSALLSSASLRYSSSASRLPNYALLPEKDFQRLLDIVREHRGEFLGGLYAALGEKARRTKLQAACEAYDAQSEPQGSRPTLDDFPLEAEVAELRQQQAHHSSEGGEGDAERLLVDMFDLARSRVASVEASAYLRSFLSSRGLSDLDATSTQLPDVDVRINGRGAEQLDTDGNASRSTRSHPLGGLQYSQPDRIFSATLSPALPGRVIGTKSNRGLYGNRAGGSARDGALLVASGSRVFEARKTYSKGSSIYDSTGFSPRQGTGLWRLFDAKMVAENPSASNLVERRVSDKKAAWDRERGWSLAELGLGYVRASARDVLGSEGKKNQYAANFSGNETQEEGEKARAASAWNRLPGSPAWVGDRSFSEHEDAQRAKMRSSFGSRGLGGASGTAGSGLFGRGRYSSPNGQNSNAGPNDQLSGQLAAHAGKGSNRINVSRRRAQDAQGEDKSSADDDVSTLLGLGGSNKRS</sequence>
<feature type="compositionally biased region" description="Polar residues" evidence="1">
    <location>
        <begin position="155"/>
        <end position="169"/>
    </location>
</feature>
<evidence type="ECO:0000313" key="2">
    <source>
        <dbReference type="EMBL" id="PWN24574.1"/>
    </source>
</evidence>
<dbReference type="InterPro" id="IPR016712">
    <property type="entry name" value="Rbsml_bS1m-like"/>
</dbReference>
<feature type="region of interest" description="Disordered" evidence="1">
    <location>
        <begin position="122"/>
        <end position="200"/>
    </location>
</feature>
<name>A0A316UI41_9BASI</name>
<dbReference type="PANTHER" id="PTHR28058:SF1">
    <property type="entry name" value="SMALL RIBOSOMAL SUBUNIT PROTEIN BS1M"/>
    <property type="match status" value="1"/>
</dbReference>
<protein>
    <submittedName>
        <fullName evidence="2">Uncharacterized protein</fullName>
    </submittedName>
</protein>
<dbReference type="AlphaFoldDB" id="A0A316UI41"/>
<organism evidence="2 3">
    <name type="scientific">Jaminaea rosea</name>
    <dbReference type="NCBI Taxonomy" id="1569628"/>
    <lineage>
        <taxon>Eukaryota</taxon>
        <taxon>Fungi</taxon>
        <taxon>Dikarya</taxon>
        <taxon>Basidiomycota</taxon>
        <taxon>Ustilaginomycotina</taxon>
        <taxon>Exobasidiomycetes</taxon>
        <taxon>Microstromatales</taxon>
        <taxon>Microstromatales incertae sedis</taxon>
        <taxon>Jaminaea</taxon>
    </lineage>
</organism>
<dbReference type="STRING" id="1569628.A0A316UI41"/>
<evidence type="ECO:0000256" key="1">
    <source>
        <dbReference type="SAM" id="MobiDB-lite"/>
    </source>
</evidence>
<feature type="compositionally biased region" description="Basic and acidic residues" evidence="1">
    <location>
        <begin position="644"/>
        <end position="656"/>
    </location>
</feature>
<reference evidence="2 3" key="1">
    <citation type="journal article" date="2018" name="Mol. Biol. Evol.">
        <title>Broad Genomic Sampling Reveals a Smut Pathogenic Ancestry of the Fungal Clade Ustilaginomycotina.</title>
        <authorList>
            <person name="Kijpornyongpan T."/>
            <person name="Mondo S.J."/>
            <person name="Barry K."/>
            <person name="Sandor L."/>
            <person name="Lee J."/>
            <person name="Lipzen A."/>
            <person name="Pangilinan J."/>
            <person name="LaButti K."/>
            <person name="Hainaut M."/>
            <person name="Henrissat B."/>
            <person name="Grigoriev I.V."/>
            <person name="Spatafora J.W."/>
            <person name="Aime M.C."/>
        </authorList>
    </citation>
    <scope>NUCLEOTIDE SEQUENCE [LARGE SCALE GENOMIC DNA]</scope>
    <source>
        <strain evidence="2 3">MCA 5214</strain>
    </source>
</reference>
<dbReference type="Proteomes" id="UP000245884">
    <property type="component" value="Unassembled WGS sequence"/>
</dbReference>
<feature type="region of interest" description="Disordered" evidence="1">
    <location>
        <begin position="369"/>
        <end position="392"/>
    </location>
</feature>
<dbReference type="GeneID" id="37031263"/>
<feature type="region of interest" description="Disordered" evidence="1">
    <location>
        <begin position="534"/>
        <end position="673"/>
    </location>
</feature>
<evidence type="ECO:0000313" key="3">
    <source>
        <dbReference type="Proteomes" id="UP000245884"/>
    </source>
</evidence>
<proteinExistence type="predicted"/>
<accession>A0A316UI41</accession>